<sequence>MKILFLTDNFPPEVNAPATRTFEHCKEWVKEGIEVTVITCNPNFPQGKVYEGYKNKIIPQRELIEGIKVIRVWSYITRNEGFFKRTLDYISYSLSAFIVGLFIKTDLIVATSPQFFTAISGFWLAFFKRKKWVFELRDLWPDSIRSVTSMNSQWILNLLEKIELRLYKNANLIVAVTDAFKKNLIQRGIDAKKITVITNGCNLELFNPQVDASDLRSKLNLHDKIVVSYIGTHGLAHDLELYVSNLNKIENNNIEFLFIGDGANKKLLVQRAKELNLDNVQFLDPVPKSEIVKYWALADFALIPLKQDDTFKTVIPSKIFEAAAMRKPILLGVDGQAREIMEEYDAGLFFEPGNFDDFNVKLNRLIEEPELKDKIKNNCSKLAEAYNRQTLAKTMLDHLKALV</sequence>
<dbReference type="GO" id="GO:0016758">
    <property type="term" value="F:hexosyltransferase activity"/>
    <property type="evidence" value="ECO:0007669"/>
    <property type="project" value="TreeGrafter"/>
</dbReference>
<evidence type="ECO:0000259" key="1">
    <source>
        <dbReference type="Pfam" id="PF00534"/>
    </source>
</evidence>
<evidence type="ECO:0000259" key="2">
    <source>
        <dbReference type="Pfam" id="PF13439"/>
    </source>
</evidence>
<dbReference type="KEGG" id="msaa:QYS49_33660"/>
<reference evidence="3 4" key="1">
    <citation type="submission" date="2023-08" db="EMBL/GenBank/DDBJ databases">
        <title>Comparative genomics and taxonomic characterization of three novel marine species of genus Marivirga.</title>
        <authorList>
            <person name="Muhammad N."/>
            <person name="Kim S.-G."/>
        </authorList>
    </citation>
    <scope>NUCLEOTIDE SEQUENCE [LARGE SCALE GENOMIC DNA]</scope>
    <source>
        <strain evidence="3 4">BDSF4-3</strain>
    </source>
</reference>
<dbReference type="InterPro" id="IPR050194">
    <property type="entry name" value="Glycosyltransferase_grp1"/>
</dbReference>
<dbReference type="EMBL" id="CP129971">
    <property type="protein sequence ID" value="WMN12466.1"/>
    <property type="molecule type" value="Genomic_DNA"/>
</dbReference>
<feature type="domain" description="Glycosyl transferase family 1" evidence="1">
    <location>
        <begin position="216"/>
        <end position="378"/>
    </location>
</feature>
<protein>
    <submittedName>
        <fullName evidence="3">Glycosyltransferase family 4 protein</fullName>
    </submittedName>
</protein>
<name>A0AA51RBN6_9BACT</name>
<dbReference type="InterPro" id="IPR001296">
    <property type="entry name" value="Glyco_trans_1"/>
</dbReference>
<dbReference type="Gene3D" id="3.40.50.2000">
    <property type="entry name" value="Glycogen Phosphorylase B"/>
    <property type="match status" value="2"/>
</dbReference>
<dbReference type="RefSeq" id="WP_308350596.1">
    <property type="nucleotide sequence ID" value="NZ_CP129971.1"/>
</dbReference>
<proteinExistence type="predicted"/>
<dbReference type="CDD" id="cd03794">
    <property type="entry name" value="GT4_WbuB-like"/>
    <property type="match status" value="1"/>
</dbReference>
<dbReference type="SUPFAM" id="SSF53756">
    <property type="entry name" value="UDP-Glycosyltransferase/glycogen phosphorylase"/>
    <property type="match status" value="1"/>
</dbReference>
<evidence type="ECO:0000313" key="4">
    <source>
        <dbReference type="Proteomes" id="UP001230496"/>
    </source>
</evidence>
<dbReference type="Proteomes" id="UP001230496">
    <property type="component" value="Chromosome"/>
</dbReference>
<dbReference type="Pfam" id="PF13439">
    <property type="entry name" value="Glyco_transf_4"/>
    <property type="match status" value="1"/>
</dbReference>
<dbReference type="Pfam" id="PF00534">
    <property type="entry name" value="Glycos_transf_1"/>
    <property type="match status" value="1"/>
</dbReference>
<gene>
    <name evidence="3" type="ORF">QYS49_33660</name>
</gene>
<dbReference type="PANTHER" id="PTHR45947">
    <property type="entry name" value="SULFOQUINOVOSYL TRANSFERASE SQD2"/>
    <property type="match status" value="1"/>
</dbReference>
<evidence type="ECO:0000313" key="3">
    <source>
        <dbReference type="EMBL" id="WMN12466.1"/>
    </source>
</evidence>
<dbReference type="AlphaFoldDB" id="A0AA51RBN6"/>
<keyword evidence="4" id="KW-1185">Reference proteome</keyword>
<organism evidence="3 4">
    <name type="scientific">Marivirga salinarum</name>
    <dbReference type="NCBI Taxonomy" id="3059078"/>
    <lineage>
        <taxon>Bacteria</taxon>
        <taxon>Pseudomonadati</taxon>
        <taxon>Bacteroidota</taxon>
        <taxon>Cytophagia</taxon>
        <taxon>Cytophagales</taxon>
        <taxon>Marivirgaceae</taxon>
        <taxon>Marivirga</taxon>
    </lineage>
</organism>
<dbReference type="InterPro" id="IPR028098">
    <property type="entry name" value="Glyco_trans_4-like_N"/>
</dbReference>
<feature type="domain" description="Glycosyltransferase subfamily 4-like N-terminal" evidence="2">
    <location>
        <begin position="19"/>
        <end position="204"/>
    </location>
</feature>
<accession>A0AA51RBN6</accession>
<dbReference type="PANTHER" id="PTHR45947:SF3">
    <property type="entry name" value="SULFOQUINOVOSYL TRANSFERASE SQD2"/>
    <property type="match status" value="1"/>
</dbReference>